<accession>A0A392U9K9</accession>
<dbReference type="EMBL" id="LXQA010748516">
    <property type="protein sequence ID" value="MCI69066.1"/>
    <property type="molecule type" value="Genomic_DNA"/>
</dbReference>
<dbReference type="Proteomes" id="UP000265520">
    <property type="component" value="Unassembled WGS sequence"/>
</dbReference>
<protein>
    <submittedName>
        <fullName evidence="1">Uncharacterized protein</fullName>
    </submittedName>
</protein>
<evidence type="ECO:0000313" key="1">
    <source>
        <dbReference type="EMBL" id="MCI69066.1"/>
    </source>
</evidence>
<feature type="non-terminal residue" evidence="1">
    <location>
        <position position="1"/>
    </location>
</feature>
<proteinExistence type="predicted"/>
<name>A0A392U9K9_9FABA</name>
<keyword evidence="2" id="KW-1185">Reference proteome</keyword>
<sequence length="67" mass="7232">RFVCSRLHRRIEGGCSAAAVPCSSKPIRVCAVLPSCSGSGVFLLGAAVAHFFKMVWALLRVWLSILE</sequence>
<feature type="non-terminal residue" evidence="1">
    <location>
        <position position="67"/>
    </location>
</feature>
<reference evidence="1 2" key="1">
    <citation type="journal article" date="2018" name="Front. Plant Sci.">
        <title>Red Clover (Trifolium pratense) and Zigzag Clover (T. medium) - A Picture of Genomic Similarities and Differences.</title>
        <authorList>
            <person name="Dluhosova J."/>
            <person name="Istvanek J."/>
            <person name="Nedelnik J."/>
            <person name="Repkova J."/>
        </authorList>
    </citation>
    <scope>NUCLEOTIDE SEQUENCE [LARGE SCALE GENOMIC DNA]</scope>
    <source>
        <strain evidence="2">cv. 10/8</strain>
        <tissue evidence="1">Leaf</tissue>
    </source>
</reference>
<organism evidence="1 2">
    <name type="scientific">Trifolium medium</name>
    <dbReference type="NCBI Taxonomy" id="97028"/>
    <lineage>
        <taxon>Eukaryota</taxon>
        <taxon>Viridiplantae</taxon>
        <taxon>Streptophyta</taxon>
        <taxon>Embryophyta</taxon>
        <taxon>Tracheophyta</taxon>
        <taxon>Spermatophyta</taxon>
        <taxon>Magnoliopsida</taxon>
        <taxon>eudicotyledons</taxon>
        <taxon>Gunneridae</taxon>
        <taxon>Pentapetalae</taxon>
        <taxon>rosids</taxon>
        <taxon>fabids</taxon>
        <taxon>Fabales</taxon>
        <taxon>Fabaceae</taxon>
        <taxon>Papilionoideae</taxon>
        <taxon>50 kb inversion clade</taxon>
        <taxon>NPAAA clade</taxon>
        <taxon>Hologalegina</taxon>
        <taxon>IRL clade</taxon>
        <taxon>Trifolieae</taxon>
        <taxon>Trifolium</taxon>
    </lineage>
</organism>
<dbReference type="AlphaFoldDB" id="A0A392U9K9"/>
<comment type="caution">
    <text evidence="1">The sequence shown here is derived from an EMBL/GenBank/DDBJ whole genome shotgun (WGS) entry which is preliminary data.</text>
</comment>
<evidence type="ECO:0000313" key="2">
    <source>
        <dbReference type="Proteomes" id="UP000265520"/>
    </source>
</evidence>